<feature type="transmembrane region" description="Helical" evidence="1">
    <location>
        <begin position="26"/>
        <end position="46"/>
    </location>
</feature>
<keyword evidence="1" id="KW-0472">Membrane</keyword>
<keyword evidence="3" id="KW-1185">Reference proteome</keyword>
<accession>A0AAV5L6L9</accession>
<dbReference type="EMBL" id="BPVZ01000097">
    <property type="protein sequence ID" value="GKV32810.1"/>
    <property type="molecule type" value="Genomic_DNA"/>
</dbReference>
<evidence type="ECO:0000313" key="3">
    <source>
        <dbReference type="Proteomes" id="UP001054252"/>
    </source>
</evidence>
<reference evidence="2 3" key="1">
    <citation type="journal article" date="2021" name="Commun. Biol.">
        <title>The genome of Shorea leprosula (Dipterocarpaceae) highlights the ecological relevance of drought in aseasonal tropical rainforests.</title>
        <authorList>
            <person name="Ng K.K.S."/>
            <person name="Kobayashi M.J."/>
            <person name="Fawcett J.A."/>
            <person name="Hatakeyama M."/>
            <person name="Paape T."/>
            <person name="Ng C.H."/>
            <person name="Ang C.C."/>
            <person name="Tnah L.H."/>
            <person name="Lee C.T."/>
            <person name="Nishiyama T."/>
            <person name="Sese J."/>
            <person name="O'Brien M.J."/>
            <person name="Copetti D."/>
            <person name="Mohd Noor M.I."/>
            <person name="Ong R.C."/>
            <person name="Putra M."/>
            <person name="Sireger I.Z."/>
            <person name="Indrioko S."/>
            <person name="Kosugi Y."/>
            <person name="Izuno A."/>
            <person name="Isagi Y."/>
            <person name="Lee S.L."/>
            <person name="Shimizu K.K."/>
        </authorList>
    </citation>
    <scope>NUCLEOTIDE SEQUENCE [LARGE SCALE GENOMIC DNA]</scope>
    <source>
        <strain evidence="2">214</strain>
    </source>
</reference>
<comment type="caution">
    <text evidence="2">The sequence shown here is derived from an EMBL/GenBank/DDBJ whole genome shotgun (WGS) entry which is preliminary data.</text>
</comment>
<gene>
    <name evidence="2" type="ORF">SLEP1_g41384</name>
</gene>
<sequence>MTPCFPVPNTFILMFTSKSVQTSNPLPSHTLSCCFTLYLLPIFLLVHHGIAEFRYDFFFTIVAVCLFSHPSLLN</sequence>
<dbReference type="AlphaFoldDB" id="A0AAV5L6L9"/>
<evidence type="ECO:0000313" key="2">
    <source>
        <dbReference type="EMBL" id="GKV32810.1"/>
    </source>
</evidence>
<keyword evidence="1" id="KW-0812">Transmembrane</keyword>
<protein>
    <submittedName>
        <fullName evidence="2">Uncharacterized protein</fullName>
    </submittedName>
</protein>
<evidence type="ECO:0000256" key="1">
    <source>
        <dbReference type="SAM" id="Phobius"/>
    </source>
</evidence>
<organism evidence="2 3">
    <name type="scientific">Rubroshorea leprosula</name>
    <dbReference type="NCBI Taxonomy" id="152421"/>
    <lineage>
        <taxon>Eukaryota</taxon>
        <taxon>Viridiplantae</taxon>
        <taxon>Streptophyta</taxon>
        <taxon>Embryophyta</taxon>
        <taxon>Tracheophyta</taxon>
        <taxon>Spermatophyta</taxon>
        <taxon>Magnoliopsida</taxon>
        <taxon>eudicotyledons</taxon>
        <taxon>Gunneridae</taxon>
        <taxon>Pentapetalae</taxon>
        <taxon>rosids</taxon>
        <taxon>malvids</taxon>
        <taxon>Malvales</taxon>
        <taxon>Dipterocarpaceae</taxon>
        <taxon>Rubroshorea</taxon>
    </lineage>
</organism>
<name>A0AAV5L6L9_9ROSI</name>
<keyword evidence="1" id="KW-1133">Transmembrane helix</keyword>
<proteinExistence type="predicted"/>
<dbReference type="Proteomes" id="UP001054252">
    <property type="component" value="Unassembled WGS sequence"/>
</dbReference>